<evidence type="ECO:0000313" key="1">
    <source>
        <dbReference type="EMBL" id="TMQ73362.1"/>
    </source>
</evidence>
<comment type="caution">
    <text evidence="1">The sequence shown here is derived from an EMBL/GenBank/DDBJ whole genome shotgun (WGS) entry which is preliminary data.</text>
</comment>
<protein>
    <submittedName>
        <fullName evidence="1">Uncharacterized protein</fullName>
    </submittedName>
</protein>
<reference evidence="1 2" key="1">
    <citation type="journal article" date="2019" name="Nat. Microbiol.">
        <title>Mediterranean grassland soil C-N compound turnover is dependent on rainfall and depth, and is mediated by genomically divergent microorganisms.</title>
        <authorList>
            <person name="Diamond S."/>
            <person name="Andeer P.F."/>
            <person name="Li Z."/>
            <person name="Crits-Christoph A."/>
            <person name="Burstein D."/>
            <person name="Anantharaman K."/>
            <person name="Lane K.R."/>
            <person name="Thomas B.C."/>
            <person name="Pan C."/>
            <person name="Northen T.R."/>
            <person name="Banfield J.F."/>
        </authorList>
    </citation>
    <scope>NUCLEOTIDE SEQUENCE [LARGE SCALE GENOMIC DNA]</scope>
    <source>
        <strain evidence="1">WS_11</strain>
    </source>
</reference>
<gene>
    <name evidence="1" type="ORF">E6K81_04840</name>
</gene>
<name>A0A538UBT1_UNCEI</name>
<dbReference type="AlphaFoldDB" id="A0A538UBT1"/>
<accession>A0A538UBT1</accession>
<sequence>MNPSPPAGARSDEPVTHEEVWLLGQPPLGDYLSFVKDRAIGGAQESPAALTDEWRRANDYYQELEDTELGIADQAGRRDLDPRLAPLAAEVMAHPYCRRTFDTLPTTIEMVEVEKLIVCQRSVTWTFVERVKTGLGHDPDPEALFRFCLPLDDREQPVQVRREGSRRYVFRSESMDLRYHGTTLFRPDQIADHEAFGPMAGIVGVVVGFGSNFLNVIRADHRMVLHNGYHRACALLALGIQYAPAIVQTVSRGEELEITAKDSVSKDPDFYFRSARPPLLKDFLDPRIRRALRIPSISRVVEVTYDVRDYDVSE</sequence>
<organism evidence="1 2">
    <name type="scientific">Eiseniibacteriota bacterium</name>
    <dbReference type="NCBI Taxonomy" id="2212470"/>
    <lineage>
        <taxon>Bacteria</taxon>
        <taxon>Candidatus Eiseniibacteriota</taxon>
    </lineage>
</organism>
<proteinExistence type="predicted"/>
<dbReference type="Proteomes" id="UP000319771">
    <property type="component" value="Unassembled WGS sequence"/>
</dbReference>
<dbReference type="EMBL" id="VBPB01000071">
    <property type="protein sequence ID" value="TMQ73362.1"/>
    <property type="molecule type" value="Genomic_DNA"/>
</dbReference>
<evidence type="ECO:0000313" key="2">
    <source>
        <dbReference type="Proteomes" id="UP000319771"/>
    </source>
</evidence>